<evidence type="ECO:0000256" key="1">
    <source>
        <dbReference type="ARBA" id="ARBA00010923"/>
    </source>
</evidence>
<dbReference type="InterPro" id="IPR044946">
    <property type="entry name" value="Restrct_endonuc_typeI_TRD_sf"/>
</dbReference>
<gene>
    <name evidence="5" type="ORF">PS659_04392</name>
</gene>
<accession>A0A5E6VTR0</accession>
<dbReference type="PANTHER" id="PTHR43140:SF1">
    <property type="entry name" value="TYPE I RESTRICTION ENZYME ECOKI SPECIFICITY SUBUNIT"/>
    <property type="match status" value="1"/>
</dbReference>
<protein>
    <recommendedName>
        <fullName evidence="4">Type I restriction modification DNA specificity domain-containing protein</fullName>
    </recommendedName>
</protein>
<dbReference type="RefSeq" id="WP_224791542.1">
    <property type="nucleotide sequence ID" value="NZ_CABVGY010000028.1"/>
</dbReference>
<dbReference type="Proteomes" id="UP000326729">
    <property type="component" value="Unassembled WGS sequence"/>
</dbReference>
<dbReference type="GO" id="GO:0009307">
    <property type="term" value="P:DNA restriction-modification system"/>
    <property type="evidence" value="ECO:0007669"/>
    <property type="project" value="UniProtKB-KW"/>
</dbReference>
<evidence type="ECO:0000313" key="6">
    <source>
        <dbReference type="Proteomes" id="UP000326729"/>
    </source>
</evidence>
<comment type="similarity">
    <text evidence="1">Belongs to the type-I restriction system S methylase family.</text>
</comment>
<dbReference type="InterPro" id="IPR051212">
    <property type="entry name" value="Type-I_RE_S_subunit"/>
</dbReference>
<feature type="domain" description="Type I restriction modification DNA specificity" evidence="4">
    <location>
        <begin position="201"/>
        <end position="372"/>
    </location>
</feature>
<dbReference type="GO" id="GO:0003677">
    <property type="term" value="F:DNA binding"/>
    <property type="evidence" value="ECO:0007669"/>
    <property type="project" value="UniProtKB-KW"/>
</dbReference>
<dbReference type="SUPFAM" id="SSF116734">
    <property type="entry name" value="DNA methylase specificity domain"/>
    <property type="match status" value="2"/>
</dbReference>
<sequence length="430" mass="47890">MSELPTNWHKAKFTEVFDVQGGTQPPKSTFLNDPTEGYVRLLQIRDFGAKPVPTYIQETKSIKTCEKDDLLIARYGASLGRICTGMSGAYNVALAKLVCPVEVSKAFAKHYLCSEEFQAPLRLLSRSAQNGFNKEDLSDFDFSFPPKAEQTRIAQKLDELLAQVETLRARIDAIPTLLKRFRQSILSAAVSGRLLGNAECWHSTRIGDICIVSTGKTPKRDILNYWEHGDIPWLTSAVTGEDFCSKAEQFVTEFALKDCSLKMFQPGTLLMAMYGEGKTRGQVTELKISATCNQACAAITVNETIARKEFVKIRLQENYEEIRKQAVGGAQPNLNLNKVREISISLPSLEEQTEIVRRVEQLFAFADQLETKVASAKNRIDHLTQSILAKAFRGELVPQDPNDEPASALLERIKGQRAAAPNTKRGRKSA</sequence>
<dbReference type="PANTHER" id="PTHR43140">
    <property type="entry name" value="TYPE-1 RESTRICTION ENZYME ECOKI SPECIFICITY PROTEIN"/>
    <property type="match status" value="1"/>
</dbReference>
<keyword evidence="2" id="KW-0680">Restriction system</keyword>
<reference evidence="5 6" key="1">
    <citation type="submission" date="2019-09" db="EMBL/GenBank/DDBJ databases">
        <authorList>
            <person name="Chandra G."/>
            <person name="Truman W A."/>
        </authorList>
    </citation>
    <scope>NUCLEOTIDE SEQUENCE [LARGE SCALE GENOMIC DNA]</scope>
    <source>
        <strain evidence="5">PS659</strain>
    </source>
</reference>
<evidence type="ECO:0000313" key="5">
    <source>
        <dbReference type="EMBL" id="VVN21375.1"/>
    </source>
</evidence>
<name>A0A5E6VTR0_PSEFL</name>
<feature type="domain" description="Type I restriction modification DNA specificity" evidence="4">
    <location>
        <begin position="5"/>
        <end position="174"/>
    </location>
</feature>
<dbReference type="CDD" id="cd17263">
    <property type="entry name" value="RMtype1_S_AbaB8300I-TRD1-CR1_like"/>
    <property type="match status" value="1"/>
</dbReference>
<evidence type="ECO:0000256" key="2">
    <source>
        <dbReference type="ARBA" id="ARBA00022747"/>
    </source>
</evidence>
<keyword evidence="3" id="KW-0238">DNA-binding</keyword>
<dbReference type="EMBL" id="CABVGY010000028">
    <property type="protein sequence ID" value="VVN21375.1"/>
    <property type="molecule type" value="Genomic_DNA"/>
</dbReference>
<evidence type="ECO:0000256" key="3">
    <source>
        <dbReference type="ARBA" id="ARBA00023125"/>
    </source>
</evidence>
<dbReference type="InterPro" id="IPR000055">
    <property type="entry name" value="Restrct_endonuc_typeI_TRD"/>
</dbReference>
<proteinExistence type="inferred from homology"/>
<dbReference type="Gene3D" id="3.90.220.20">
    <property type="entry name" value="DNA methylase specificity domains"/>
    <property type="match status" value="2"/>
</dbReference>
<dbReference type="Pfam" id="PF01420">
    <property type="entry name" value="Methylase_S"/>
    <property type="match status" value="2"/>
</dbReference>
<dbReference type="AlphaFoldDB" id="A0A5E6VTR0"/>
<organism evidence="5 6">
    <name type="scientific">Pseudomonas fluorescens</name>
    <dbReference type="NCBI Taxonomy" id="294"/>
    <lineage>
        <taxon>Bacteria</taxon>
        <taxon>Pseudomonadati</taxon>
        <taxon>Pseudomonadota</taxon>
        <taxon>Gammaproteobacteria</taxon>
        <taxon>Pseudomonadales</taxon>
        <taxon>Pseudomonadaceae</taxon>
        <taxon>Pseudomonas</taxon>
    </lineage>
</organism>
<evidence type="ECO:0000259" key="4">
    <source>
        <dbReference type="Pfam" id="PF01420"/>
    </source>
</evidence>